<evidence type="ECO:0000256" key="1">
    <source>
        <dbReference type="SAM" id="Phobius"/>
    </source>
</evidence>
<reference evidence="2 3" key="1">
    <citation type="journal article" date="2015" name="Genome Biol.">
        <title>Comparative genomics of Steinernema reveals deeply conserved gene regulatory networks.</title>
        <authorList>
            <person name="Dillman A.R."/>
            <person name="Macchietto M."/>
            <person name="Porter C.F."/>
            <person name="Rogers A."/>
            <person name="Williams B."/>
            <person name="Antoshechkin I."/>
            <person name="Lee M.M."/>
            <person name="Goodwin Z."/>
            <person name="Lu X."/>
            <person name="Lewis E.E."/>
            <person name="Goodrich-Blair H."/>
            <person name="Stock S.P."/>
            <person name="Adams B.J."/>
            <person name="Sternberg P.W."/>
            <person name="Mortazavi A."/>
        </authorList>
    </citation>
    <scope>NUCLEOTIDE SEQUENCE [LARGE SCALE GENOMIC DNA]</scope>
    <source>
        <strain evidence="2 3">ALL</strain>
    </source>
</reference>
<protein>
    <recommendedName>
        <fullName evidence="4">C-type lectin domain-containing protein</fullName>
    </recommendedName>
</protein>
<keyword evidence="1" id="KW-0472">Membrane</keyword>
<evidence type="ECO:0000313" key="3">
    <source>
        <dbReference type="Proteomes" id="UP000298663"/>
    </source>
</evidence>
<accession>A0A4U5LXU7</accession>
<name>A0A4U5LXU7_STECR</name>
<dbReference type="AlphaFoldDB" id="A0A4U5LXU7"/>
<comment type="caution">
    <text evidence="2">The sequence shown here is derived from an EMBL/GenBank/DDBJ whole genome shotgun (WGS) entry which is preliminary data.</text>
</comment>
<organism evidence="2 3">
    <name type="scientific">Steinernema carpocapsae</name>
    <name type="common">Entomopathogenic nematode</name>
    <dbReference type="NCBI Taxonomy" id="34508"/>
    <lineage>
        <taxon>Eukaryota</taxon>
        <taxon>Metazoa</taxon>
        <taxon>Ecdysozoa</taxon>
        <taxon>Nematoda</taxon>
        <taxon>Chromadorea</taxon>
        <taxon>Rhabditida</taxon>
        <taxon>Tylenchina</taxon>
        <taxon>Panagrolaimomorpha</taxon>
        <taxon>Strongyloidoidea</taxon>
        <taxon>Steinernematidae</taxon>
        <taxon>Steinernema</taxon>
    </lineage>
</organism>
<dbReference type="InterPro" id="IPR016187">
    <property type="entry name" value="CTDL_fold"/>
</dbReference>
<dbReference type="Proteomes" id="UP000298663">
    <property type="component" value="Unassembled WGS sequence"/>
</dbReference>
<keyword evidence="1" id="KW-1133">Transmembrane helix</keyword>
<keyword evidence="3" id="KW-1185">Reference proteome</keyword>
<dbReference type="SUPFAM" id="SSF56436">
    <property type="entry name" value="C-type lectin-like"/>
    <property type="match status" value="1"/>
</dbReference>
<evidence type="ECO:0008006" key="4">
    <source>
        <dbReference type="Google" id="ProtNLM"/>
    </source>
</evidence>
<dbReference type="InterPro" id="IPR016186">
    <property type="entry name" value="C-type_lectin-like/link_sf"/>
</dbReference>
<keyword evidence="1" id="KW-0812">Transmembrane</keyword>
<evidence type="ECO:0000313" key="2">
    <source>
        <dbReference type="EMBL" id="TKR61042.1"/>
    </source>
</evidence>
<reference evidence="2 3" key="2">
    <citation type="journal article" date="2019" name="G3 (Bethesda)">
        <title>Hybrid Assembly of the Genome of the Entomopathogenic Nematode Steinernema carpocapsae Identifies the X-Chromosome.</title>
        <authorList>
            <person name="Serra L."/>
            <person name="Macchietto M."/>
            <person name="Macias-Munoz A."/>
            <person name="McGill C.J."/>
            <person name="Rodriguez I.M."/>
            <person name="Rodriguez B."/>
            <person name="Murad R."/>
            <person name="Mortazavi A."/>
        </authorList>
    </citation>
    <scope>NUCLEOTIDE SEQUENCE [LARGE SCALE GENOMIC DNA]</scope>
    <source>
        <strain evidence="2 3">ALL</strain>
    </source>
</reference>
<dbReference type="Gene3D" id="3.10.100.10">
    <property type="entry name" value="Mannose-Binding Protein A, subunit A"/>
    <property type="match status" value="1"/>
</dbReference>
<feature type="transmembrane region" description="Helical" evidence="1">
    <location>
        <begin position="54"/>
        <end position="72"/>
    </location>
</feature>
<proteinExistence type="predicted"/>
<sequence length="73" mass="8475">MQDKNDYKWVVPSSTGYSNWKDDQPKNEQGAEFFVVLVNWLGWERLWADANADLIYAGMIGYIACMAEAYLYL</sequence>
<gene>
    <name evidence="2" type="ORF">L596_028209</name>
</gene>
<dbReference type="EMBL" id="AZBU02000011">
    <property type="protein sequence ID" value="TKR61042.1"/>
    <property type="molecule type" value="Genomic_DNA"/>
</dbReference>